<dbReference type="Gene3D" id="1.10.246.120">
    <property type="match status" value="1"/>
</dbReference>
<feature type="coiled-coil region" evidence="1">
    <location>
        <begin position="528"/>
        <end position="562"/>
    </location>
</feature>
<dbReference type="Proteomes" id="UP000694843">
    <property type="component" value="Unplaced"/>
</dbReference>
<gene>
    <name evidence="5" type="primary">LOC125178138</name>
</gene>
<reference evidence="5" key="1">
    <citation type="submission" date="2025-08" db="UniProtKB">
        <authorList>
            <consortium name="RefSeq"/>
        </authorList>
    </citation>
    <scope>IDENTIFICATION</scope>
    <source>
        <tissue evidence="5">Whole organism</tissue>
    </source>
</reference>
<dbReference type="InterPro" id="IPR045046">
    <property type="entry name" value="Vps9-like"/>
</dbReference>
<feature type="region of interest" description="Disordered" evidence="2">
    <location>
        <begin position="1"/>
        <end position="37"/>
    </location>
</feature>
<accession>A0A979FKH0</accession>
<dbReference type="GO" id="GO:0005085">
    <property type="term" value="F:guanyl-nucleotide exchange factor activity"/>
    <property type="evidence" value="ECO:0007669"/>
    <property type="project" value="InterPro"/>
</dbReference>
<protein>
    <submittedName>
        <fullName evidence="5">Uncharacterized protein LOC125178138</fullName>
    </submittedName>
</protein>
<proteinExistence type="predicted"/>
<dbReference type="GeneID" id="125178138"/>
<dbReference type="PANTHER" id="PTHR23101">
    <property type="entry name" value="RAB GDP/GTP EXCHANGE FACTOR"/>
    <property type="match status" value="1"/>
</dbReference>
<dbReference type="GO" id="GO:0031267">
    <property type="term" value="F:small GTPase binding"/>
    <property type="evidence" value="ECO:0007669"/>
    <property type="project" value="TreeGrafter"/>
</dbReference>
<dbReference type="Pfam" id="PF18151">
    <property type="entry name" value="DUF5601"/>
    <property type="match status" value="1"/>
</dbReference>
<feature type="compositionally biased region" description="Low complexity" evidence="2">
    <location>
        <begin position="914"/>
        <end position="924"/>
    </location>
</feature>
<dbReference type="SMART" id="SM00167">
    <property type="entry name" value="VPS9"/>
    <property type="match status" value="1"/>
</dbReference>
<feature type="compositionally biased region" description="Low complexity" evidence="2">
    <location>
        <begin position="894"/>
        <end position="907"/>
    </location>
</feature>
<evidence type="ECO:0000313" key="5">
    <source>
        <dbReference type="RefSeq" id="XP_047737188.1"/>
    </source>
</evidence>
<dbReference type="GO" id="GO:0030139">
    <property type="term" value="C:endocytic vesicle"/>
    <property type="evidence" value="ECO:0007669"/>
    <property type="project" value="TreeGrafter"/>
</dbReference>
<name>A0A979FKH0_HYAAZ</name>
<dbReference type="InterPro" id="IPR037191">
    <property type="entry name" value="VPS9_dom_sf"/>
</dbReference>
<feature type="domain" description="VPS9" evidence="3">
    <location>
        <begin position="346"/>
        <end position="489"/>
    </location>
</feature>
<dbReference type="RefSeq" id="XP_047737188.1">
    <property type="nucleotide sequence ID" value="XM_047881232.1"/>
</dbReference>
<organism evidence="4 5">
    <name type="scientific">Hyalella azteca</name>
    <name type="common">Amphipod</name>
    <dbReference type="NCBI Taxonomy" id="294128"/>
    <lineage>
        <taxon>Eukaryota</taxon>
        <taxon>Metazoa</taxon>
        <taxon>Ecdysozoa</taxon>
        <taxon>Arthropoda</taxon>
        <taxon>Crustacea</taxon>
        <taxon>Multicrustacea</taxon>
        <taxon>Malacostraca</taxon>
        <taxon>Eumalacostraca</taxon>
        <taxon>Peracarida</taxon>
        <taxon>Amphipoda</taxon>
        <taxon>Senticaudata</taxon>
        <taxon>Talitrida</taxon>
        <taxon>Talitroidea</taxon>
        <taxon>Hyalellidae</taxon>
        <taxon>Hyalella</taxon>
    </lineage>
</organism>
<evidence type="ECO:0000256" key="2">
    <source>
        <dbReference type="SAM" id="MobiDB-lite"/>
    </source>
</evidence>
<dbReference type="OrthoDB" id="300289at2759"/>
<dbReference type="KEGG" id="hazt:125178138"/>
<feature type="compositionally biased region" description="Polar residues" evidence="2">
    <location>
        <begin position="639"/>
        <end position="668"/>
    </location>
</feature>
<feature type="compositionally biased region" description="Basic and acidic residues" evidence="2">
    <location>
        <begin position="882"/>
        <end position="893"/>
    </location>
</feature>
<dbReference type="AlphaFoldDB" id="A0A979FKH0"/>
<dbReference type="InterPro" id="IPR003123">
    <property type="entry name" value="VPS9"/>
</dbReference>
<dbReference type="GO" id="GO:0016192">
    <property type="term" value="P:vesicle-mediated transport"/>
    <property type="evidence" value="ECO:0007669"/>
    <property type="project" value="InterPro"/>
</dbReference>
<evidence type="ECO:0000259" key="3">
    <source>
        <dbReference type="PROSITE" id="PS51205"/>
    </source>
</evidence>
<dbReference type="GO" id="GO:0005829">
    <property type="term" value="C:cytosol"/>
    <property type="evidence" value="ECO:0007669"/>
    <property type="project" value="TreeGrafter"/>
</dbReference>
<dbReference type="PANTHER" id="PTHR23101:SF122">
    <property type="entry name" value="RABAPTIN-5-ASSOCIATED EXCHANGE FACTOR FOR RAB5"/>
    <property type="match status" value="1"/>
</dbReference>
<dbReference type="InterPro" id="IPR041545">
    <property type="entry name" value="DUF5601"/>
</dbReference>
<dbReference type="Gene3D" id="1.20.1050.80">
    <property type="entry name" value="VPS9 domain"/>
    <property type="match status" value="1"/>
</dbReference>
<sequence>MTSLNPATLDPPATGTPVHPTTSPPRRLPHFSSENSVVSGPSLVLYSAAVGRVAFRDHGAPLTSVQRPRPLSLSRVKFSSSSRSVFYREDGDTTADFTRDEKTFTATRAMLDRDDWQRVRRYGDRDDWQRVRRYGDRDDWQRVRRYGDRDGWQRVCRYAKCRGQLALLLTASCVGSKVSRSVSDVSVLPGKASSLINKKIDKLDEKRRQQIHKHKNNNLVKSIFRKSTSIKSKEKERYEGVDPATAASQEFDAFLKTLSKEGGGAIRKQVSVCVDKLRRSLQTQSLEQTADLLQDLYTNLHSMVTNHHSFAGLSDDDVVRVVVLTERYVCTRLHAQLRGAVNAACEDQDLSTQDRIRHLNWVSAEMLESKLDDEDDAMAPTVDLIIGELLELDGKAVASDKLTVLVSVSHQIMQALTTLTAAPAAADDFLPALIFCLIRANPPLLHSNITYITNFAPRHQLESGETGYYFTNLCCAVAFIEKVCGASLSLTEEEFSRHMKGSGLTRHPKPPPSVTALANSLHRFSRAADNLTAINASYNDMIQQMEELKTSVTQKAEEVVQENPCVHHEPYSTSRILQLMESRQHHLLHLLQQLSQDDSLPAEVTAATEEPSRSTATLPECEEAFNLYYSLEDFMSQDTSKLSSAQQPRESSTQSGALRTVPSLSGSGASLLDEPVPDNTLSLLDQSSSSYINVNSSSVYEQSNLSLRNSSPSSLFDGSLSFNLQKSSSSFLDETPASSSDGGPASLLDEPVTMLGSSSLLPLPEYSGFRDQSNRIPSIPCDTGPASLGGDLRKDSGPASYLSFSMTDKELVHKSSPSMNLCEWSNSDTSAEVSKDVESWGVTTNSVPEQQPFAVWPDDPVSVVQQEDADAETGGVNGSPSDVRDSSISDVDTRVTALALSPTELTSLPPPLLPLSSSESQQLQ</sequence>
<feature type="region of interest" description="Disordered" evidence="2">
    <location>
        <begin position="771"/>
        <end position="792"/>
    </location>
</feature>
<dbReference type="SUPFAM" id="SSF109993">
    <property type="entry name" value="VPS9 domain"/>
    <property type="match status" value="1"/>
</dbReference>
<evidence type="ECO:0000256" key="1">
    <source>
        <dbReference type="SAM" id="Coils"/>
    </source>
</evidence>
<feature type="region of interest" description="Disordered" evidence="2">
    <location>
        <begin position="731"/>
        <end position="750"/>
    </location>
</feature>
<feature type="region of interest" description="Disordered" evidence="2">
    <location>
        <begin position="639"/>
        <end position="672"/>
    </location>
</feature>
<feature type="region of interest" description="Disordered" evidence="2">
    <location>
        <begin position="859"/>
        <end position="924"/>
    </location>
</feature>
<keyword evidence="4" id="KW-1185">Reference proteome</keyword>
<dbReference type="PROSITE" id="PS51205">
    <property type="entry name" value="VPS9"/>
    <property type="match status" value="1"/>
</dbReference>
<keyword evidence="1" id="KW-0175">Coiled coil</keyword>
<dbReference type="Pfam" id="PF02204">
    <property type="entry name" value="VPS9"/>
    <property type="match status" value="1"/>
</dbReference>
<evidence type="ECO:0000313" key="4">
    <source>
        <dbReference type="Proteomes" id="UP000694843"/>
    </source>
</evidence>